<keyword evidence="3" id="KW-1185">Reference proteome</keyword>
<dbReference type="Pfam" id="PF13392">
    <property type="entry name" value="HNH_3"/>
    <property type="match status" value="1"/>
</dbReference>
<organism evidence="2 3">
    <name type="scientific">Salmonella phage 64795_sal3</name>
    <dbReference type="NCBI Taxonomy" id="1813769"/>
    <lineage>
        <taxon>Viruses</taxon>
        <taxon>Duplodnaviria</taxon>
        <taxon>Heunggongvirae</taxon>
        <taxon>Uroviricota</taxon>
        <taxon>Caudoviricetes</taxon>
        <taxon>Saltrevirus</taxon>
        <taxon>Saltrevirus sv64795sal3</taxon>
    </lineage>
</organism>
<dbReference type="RefSeq" id="YP_009322240.1">
    <property type="nucleotide sequence ID" value="NC_031918.1"/>
</dbReference>
<evidence type="ECO:0000313" key="3">
    <source>
        <dbReference type="Proteomes" id="UP000203313"/>
    </source>
</evidence>
<name>A0A173GC46_9CAUD</name>
<dbReference type="OrthoDB" id="21336at10239"/>
<dbReference type="Gene3D" id="3.90.75.20">
    <property type="match status" value="1"/>
</dbReference>
<feature type="domain" description="HNH nuclease" evidence="1">
    <location>
        <begin position="56"/>
        <end position="94"/>
    </location>
</feature>
<dbReference type="KEGG" id="vg:30310419"/>
<dbReference type="InterPro" id="IPR036955">
    <property type="entry name" value="AP2/ERF_dom_sf"/>
</dbReference>
<evidence type="ECO:0000313" key="2">
    <source>
        <dbReference type="EMBL" id="ANH50877.1"/>
    </source>
</evidence>
<dbReference type="EMBL" id="KX017520">
    <property type="protein sequence ID" value="ANH50877.1"/>
    <property type="molecule type" value="Genomic_DNA"/>
</dbReference>
<dbReference type="GeneID" id="30310419"/>
<evidence type="ECO:0000259" key="1">
    <source>
        <dbReference type="Pfam" id="PF13392"/>
    </source>
</evidence>
<dbReference type="SUPFAM" id="SSF54060">
    <property type="entry name" value="His-Me finger endonucleases"/>
    <property type="match status" value="1"/>
</dbReference>
<accession>A0A173GC46</accession>
<dbReference type="Gene3D" id="3.30.730.10">
    <property type="entry name" value="AP2/ERF domain"/>
    <property type="match status" value="1"/>
</dbReference>
<dbReference type="InterPro" id="IPR044925">
    <property type="entry name" value="His-Me_finger_sf"/>
</dbReference>
<dbReference type="InterPro" id="IPR016177">
    <property type="entry name" value="DNA-bd_dom_sf"/>
</dbReference>
<dbReference type="Proteomes" id="UP000203313">
    <property type="component" value="Segment"/>
</dbReference>
<reference evidence="2 3" key="1">
    <citation type="submission" date="2016-04" db="EMBL/GenBank/DDBJ databases">
        <title>Complete Genome Sequences of three Siphoviridae Bacteriophages infecting Salmonella enterica enterica subsp. Enteridis.</title>
        <authorList>
            <person name="Paradiso R."/>
            <person name="Lombardi S."/>
            <person name="Iodice M.G."/>
            <person name="Riccardi M.G."/>
            <person name="Orsini M."/>
            <person name="Bolletti Censi S."/>
            <person name="Galiero G."/>
            <person name="Borriello G."/>
        </authorList>
    </citation>
    <scope>NUCLEOTIDE SEQUENCE [LARGE SCALE GENOMIC DNA]</scope>
</reference>
<protein>
    <recommendedName>
        <fullName evidence="1">HNH nuclease domain-containing protein</fullName>
    </recommendedName>
</protein>
<dbReference type="SUPFAM" id="SSF54171">
    <property type="entry name" value="DNA-binding domain"/>
    <property type="match status" value="1"/>
</dbReference>
<dbReference type="InterPro" id="IPR003615">
    <property type="entry name" value="HNH_nuc"/>
</dbReference>
<dbReference type="GO" id="GO:0003700">
    <property type="term" value="F:DNA-binding transcription factor activity"/>
    <property type="evidence" value="ECO:0007669"/>
    <property type="project" value="InterPro"/>
</dbReference>
<proteinExistence type="predicted"/>
<dbReference type="GO" id="GO:0003677">
    <property type="term" value="F:DNA binding"/>
    <property type="evidence" value="ECO:0007669"/>
    <property type="project" value="InterPro"/>
</dbReference>
<dbReference type="PROSITE" id="PS51257">
    <property type="entry name" value="PROKAR_LIPOPROTEIN"/>
    <property type="match status" value="1"/>
</dbReference>
<sequence>MISERDYIAIASRVKYDPITGLFTWAVSCGKISKGDIANYHNDAGYITLGKKRLRAHRVAWFIHYGYVPEHEIDHINNIRDDNRISNLREASDCESARNTKISKSNTSGYKGVHFCKYTGKWRATVKMHGKSYHLGRFSDKEAAHKAYCKKVDELFLEFANHG</sequence>